<evidence type="ECO:0000313" key="2">
    <source>
        <dbReference type="Proteomes" id="UP000532373"/>
    </source>
</evidence>
<dbReference type="EMBL" id="JACHGI010000012">
    <property type="protein sequence ID" value="MBB6468758.1"/>
    <property type="molecule type" value="Genomic_DNA"/>
</dbReference>
<name>A0A8E2BE66_9HYPH</name>
<sequence>MKGRRRSELTLGDLETFHSLFQRICVERSLAFNSAAAIRIRDTLYAVFNAGVRNERLLRECVRSRGRRV</sequence>
<proteinExistence type="predicted"/>
<dbReference type="Proteomes" id="UP000532373">
    <property type="component" value="Unassembled WGS sequence"/>
</dbReference>
<evidence type="ECO:0000313" key="1">
    <source>
        <dbReference type="EMBL" id="MBB6468758.1"/>
    </source>
</evidence>
<dbReference type="AlphaFoldDB" id="A0A8E2BE66"/>
<accession>A0A8E2BE66</accession>
<reference evidence="1 2" key="1">
    <citation type="submission" date="2020-08" db="EMBL/GenBank/DDBJ databases">
        <title>Genomic Encyclopedia of Type Strains, Phase IV (KMG-IV): sequencing the most valuable type-strain genomes for metagenomic binning, comparative biology and taxonomic classification.</title>
        <authorList>
            <person name="Goeker M."/>
        </authorList>
    </citation>
    <scope>NUCLEOTIDE SEQUENCE [LARGE SCALE GENOMIC DNA]</scope>
    <source>
        <strain evidence="1 2">DSM 17454</strain>
    </source>
</reference>
<organism evidence="1 2">
    <name type="scientific">Aminobacter carboxidus</name>
    <dbReference type="NCBI Taxonomy" id="376165"/>
    <lineage>
        <taxon>Bacteria</taxon>
        <taxon>Pseudomonadati</taxon>
        <taxon>Pseudomonadota</taxon>
        <taxon>Alphaproteobacteria</taxon>
        <taxon>Hyphomicrobiales</taxon>
        <taxon>Phyllobacteriaceae</taxon>
        <taxon>Aminobacter</taxon>
    </lineage>
</organism>
<gene>
    <name evidence="1" type="ORF">HNQ96_004645</name>
</gene>
<protein>
    <submittedName>
        <fullName evidence="1">Uncharacterized protein</fullName>
    </submittedName>
</protein>
<comment type="caution">
    <text evidence="1">The sequence shown here is derived from an EMBL/GenBank/DDBJ whole genome shotgun (WGS) entry which is preliminary data.</text>
</comment>